<dbReference type="GO" id="GO:0052170">
    <property type="term" value="P:symbiont-mediated suppression of host innate immune response"/>
    <property type="evidence" value="ECO:0007669"/>
    <property type="project" value="UniProtKB-KW"/>
</dbReference>
<accession>E1CGB8</accession>
<dbReference type="GO" id="GO:0008270">
    <property type="term" value="F:zinc ion binding"/>
    <property type="evidence" value="ECO:0007669"/>
    <property type="project" value="UniProtKB-KW"/>
</dbReference>
<dbReference type="GO" id="GO:0039645">
    <property type="term" value="P:symbiont-mediated perturbation of host cell cycle G1/S transition checkpoint"/>
    <property type="evidence" value="ECO:0007669"/>
    <property type="project" value="UniProtKB-UniRule"/>
</dbReference>
<name>E1CGB8_9PAPI</name>
<evidence type="ECO:0000313" key="21">
    <source>
        <dbReference type="Proteomes" id="UP000126963"/>
    </source>
</evidence>
<keyword evidence="2 18" id="KW-0244">Early protein</keyword>
<comment type="subcellular location">
    <subcellularLocation>
        <location evidence="18">Host cytoplasm</location>
    </subcellularLocation>
    <subcellularLocation>
        <location evidence="18">Host nucleus</location>
    </subcellularLocation>
    <text evidence="18">Predominantly found in the host nucleus.</text>
</comment>
<dbReference type="GO" id="GO:0019904">
    <property type="term" value="F:protein domain specific binding"/>
    <property type="evidence" value="ECO:0007669"/>
    <property type="project" value="UniProtKB-UniRule"/>
</dbReference>
<feature type="zinc finger region" evidence="18">
    <location>
        <begin position="47"/>
        <end position="83"/>
    </location>
</feature>
<keyword evidence="8 18" id="KW-1114">Inhibition of host interferon signaling pathway by virus</keyword>
<evidence type="ECO:0000256" key="1">
    <source>
        <dbReference type="ARBA" id="ARBA00022504"/>
    </source>
</evidence>
<comment type="caution">
    <text evidence="18">Lacks conserved residue(s) required for the propagation of feature annotation.</text>
</comment>
<keyword evidence="15" id="KW-0922">Interferon antiviral system evasion</keyword>
<dbReference type="GO" id="GO:0030430">
    <property type="term" value="C:host cell cytoplasm"/>
    <property type="evidence" value="ECO:0007669"/>
    <property type="project" value="UniProtKB-SubCell"/>
</dbReference>
<evidence type="ECO:0000256" key="8">
    <source>
        <dbReference type="ARBA" id="ARBA00022830"/>
    </source>
</evidence>
<keyword evidence="10 18" id="KW-0805">Transcription regulation</keyword>
<dbReference type="Proteomes" id="UP000126963">
    <property type="component" value="Segment"/>
</dbReference>
<evidence type="ECO:0000256" key="10">
    <source>
        <dbReference type="ARBA" id="ARBA00023015"/>
    </source>
</evidence>
<keyword evidence="12 18" id="KW-0010">Activator</keyword>
<keyword evidence="7 18" id="KW-0863">Zinc-finger</keyword>
<keyword evidence="17 18" id="KW-1078">G1/S host cell cycle checkpoint dysregulation by virus</keyword>
<feature type="short sequence motif" description="LXCXE motif; interaction with host RB1 and TMEM173/STING" evidence="18">
    <location>
        <begin position="24"/>
        <end position="28"/>
    </location>
</feature>
<comment type="PTM">
    <text evidence="18">Highly phosphorylated.</text>
</comment>
<dbReference type="SUPFAM" id="SSF161234">
    <property type="entry name" value="E7 C-terminal domain-like"/>
    <property type="match status" value="1"/>
</dbReference>
<dbReference type="GO" id="GO:0042025">
    <property type="term" value="C:host cell nucleus"/>
    <property type="evidence" value="ECO:0007669"/>
    <property type="project" value="UniProtKB-SubCell"/>
</dbReference>
<protein>
    <recommendedName>
        <fullName evidence="18 19">Protein E7</fullName>
    </recommendedName>
</protein>
<evidence type="ECO:0000313" key="20">
    <source>
        <dbReference type="EMBL" id="BAJ12073.1"/>
    </source>
</evidence>
<evidence type="ECO:0000256" key="16">
    <source>
        <dbReference type="ARBA" id="ARBA00023280"/>
    </source>
</evidence>
<dbReference type="PIRSF" id="PIRSF003407">
    <property type="entry name" value="Papvi_E7"/>
    <property type="match status" value="1"/>
</dbReference>
<keyword evidence="1 18" id="KW-1121">Modulation of host cell cycle by virus</keyword>
<evidence type="ECO:0000256" key="14">
    <source>
        <dbReference type="ARBA" id="ARBA00023200"/>
    </source>
</evidence>
<dbReference type="GO" id="GO:0003700">
    <property type="term" value="F:DNA-binding transcription factor activity"/>
    <property type="evidence" value="ECO:0007669"/>
    <property type="project" value="UniProtKB-UniRule"/>
</dbReference>
<evidence type="ECO:0000256" key="18">
    <source>
        <dbReference type="HAMAP-Rule" id="MF_04004"/>
    </source>
</evidence>
<comment type="subunit">
    <text evidence="18">Homodimer. Homooligomer. Interacts with host RB1; this interaction induces dissociation of RB1-E2F1 complex thereby disrupting RB1 activity. Interacts with host EP300; this interaction represses EP300 transcriptional activity. Interacts with protein E2; this interaction inhibits E7 oncogenic activity. Interacts with host TMEM173/STING; this interaction impairs the ability of TMEM173/STING to sense cytosolic DNA and promote the production of type I interferon (IFN-alpha and IFN-beta).</text>
</comment>
<evidence type="ECO:0000256" key="15">
    <source>
        <dbReference type="ARBA" id="ARBA00023258"/>
    </source>
</evidence>
<comment type="function">
    <text evidence="19">E7 protein has both transforming and trans-activating activities.</text>
</comment>
<organism evidence="20 21">
    <name type="scientific">Bos taurus papillomavirus 11</name>
    <dbReference type="NCBI Taxonomy" id="714200"/>
    <lineage>
        <taxon>Viruses</taxon>
        <taxon>Monodnaviria</taxon>
        <taxon>Shotokuvirae</taxon>
        <taxon>Cossaviricota</taxon>
        <taxon>Papovaviricetes</taxon>
        <taxon>Zurhausenvirales</taxon>
        <taxon>Papillomaviridae</taxon>
        <taxon>Firstpapillomavirinae</taxon>
        <taxon>Xipapillomavirus</taxon>
        <taxon>Xipapillomavirus 1</taxon>
    </lineage>
</organism>
<feature type="short sequence motif" description="Nuclear export signal" evidence="18">
    <location>
        <begin position="65"/>
        <end position="73"/>
    </location>
</feature>
<evidence type="ECO:0000256" key="3">
    <source>
        <dbReference type="ARBA" id="ARBA00022562"/>
    </source>
</evidence>
<comment type="similarity">
    <text evidence="18 19">Belongs to the papillomaviridae E7 protein family.</text>
</comment>
<sequence>MKGPNVTLEGIAADLENAVSPINLNCEEEIDTEEVELPNPFEITATCYVCEKILRLAVVTSNDGIHQLQQLLFENLSLLCSACSRDVFCNRRPVKNGP</sequence>
<comment type="function">
    <text evidence="18">Plays a role in viral genome replication by driving entry of quiescent cells into the cell cycle. Stimulation of progression from G1 to S phase allows the virus to efficiently use the cellular DNA replicating machinery to achieve viral genome replication. E7 protein has both transforming and trans-activating activities. Induces the disassembly of the E2F1 transcription factor from RB1, with subsequent transcriptional activation of E2F1-regulated S-phase genes. Interferes with host histone deacetylation mediated by HDAC1 and HDAC2, leading to transcription activation. Plays also a role in the inhibition of both antiviral and antiproliferative functions of host interferon alpha. Interaction with host TMEM173/STING impairs the ability of TMEM173/STING to sense cytosolic DNA and promote the production of type I interferon (IFN-alpha and IFN-beta).</text>
</comment>
<keyword evidence="14 18" id="KW-1035">Host cytoplasm</keyword>
<dbReference type="EMBL" id="AB543507">
    <property type="protein sequence ID" value="BAJ12073.1"/>
    <property type="molecule type" value="Genomic_DNA"/>
</dbReference>
<dbReference type="Pfam" id="PF00527">
    <property type="entry name" value="E7"/>
    <property type="match status" value="1"/>
</dbReference>
<keyword evidence="4 18" id="KW-0945">Host-virus interaction</keyword>
<dbReference type="GO" id="GO:0006351">
    <property type="term" value="P:DNA-templated transcription"/>
    <property type="evidence" value="ECO:0007669"/>
    <property type="project" value="UniProtKB-UniRule"/>
</dbReference>
<keyword evidence="11 18" id="KW-0238">DNA-binding</keyword>
<proteinExistence type="inferred from homology"/>
<reference evidence="20 21" key="1">
    <citation type="journal article" date="2011" name="Arch. Virol.">
        <title>Detection of a novel bovine papillomavirus type 11 (BPV-11) using xipapillomavirus consensus polymerase chain reaction primers.</title>
        <authorList>
            <person name="Hatama S."/>
            <person name="Ishihara R."/>
            <person name="Ueda Y."/>
            <person name="Kanno T."/>
            <person name="Uchida I."/>
        </authorList>
    </citation>
    <scope>NUCLEOTIDE SEQUENCE [LARGE SCALE GENOMIC DNA]</scope>
</reference>
<keyword evidence="6 18" id="KW-0479">Metal-binding</keyword>
<keyword evidence="3 18" id="KW-1048">Host nucleus</keyword>
<evidence type="ECO:0000256" key="4">
    <source>
        <dbReference type="ARBA" id="ARBA00022581"/>
    </source>
</evidence>
<keyword evidence="16 18" id="KW-0899">Viral immunoevasion</keyword>
<evidence type="ECO:0000256" key="7">
    <source>
        <dbReference type="ARBA" id="ARBA00022771"/>
    </source>
</evidence>
<evidence type="ECO:0000256" key="6">
    <source>
        <dbReference type="ARBA" id="ARBA00022723"/>
    </source>
</evidence>
<evidence type="ECO:0000256" key="9">
    <source>
        <dbReference type="ARBA" id="ARBA00022833"/>
    </source>
</evidence>
<evidence type="ECO:0000256" key="5">
    <source>
        <dbReference type="ARBA" id="ARBA00022632"/>
    </source>
</evidence>
<evidence type="ECO:0000256" key="2">
    <source>
        <dbReference type="ARBA" id="ARBA00022518"/>
    </source>
</evidence>
<dbReference type="GO" id="GO:0039502">
    <property type="term" value="P:symbiont-mediated suppression of host type I interferon-mediated signaling pathway"/>
    <property type="evidence" value="ECO:0007669"/>
    <property type="project" value="UniProtKB-UniRule"/>
</dbReference>
<comment type="domain">
    <text evidence="18">The E7 terminal domain is an intrinsically disordered domain, whose flexibility and conformational transitions confer target adaptability to the oncoprotein. It allows adaptation to a variety of protein targets and exposes the PEST degradation sequence that regulates its turnover in the cell.</text>
</comment>
<gene>
    <name evidence="18 20" type="primary">E7</name>
</gene>
<evidence type="ECO:0000256" key="13">
    <source>
        <dbReference type="ARBA" id="ARBA00023163"/>
    </source>
</evidence>
<dbReference type="GO" id="GO:0003677">
    <property type="term" value="F:DNA binding"/>
    <property type="evidence" value="ECO:0007669"/>
    <property type="project" value="UniProtKB-UniRule"/>
</dbReference>
<dbReference type="HAMAP" id="MF_04004">
    <property type="entry name" value="PPV_E7"/>
    <property type="match status" value="1"/>
</dbReference>
<evidence type="ECO:0000256" key="12">
    <source>
        <dbReference type="ARBA" id="ARBA00023159"/>
    </source>
</evidence>
<dbReference type="InterPro" id="IPR000148">
    <property type="entry name" value="Papilloma_E7"/>
</dbReference>
<evidence type="ECO:0000256" key="11">
    <source>
        <dbReference type="ARBA" id="ARBA00023125"/>
    </source>
</evidence>
<dbReference type="Gene3D" id="3.30.160.330">
    <property type="match status" value="1"/>
</dbReference>
<keyword evidence="9 18" id="KW-0862">Zinc</keyword>
<evidence type="ECO:0000256" key="17">
    <source>
        <dbReference type="ARBA" id="ARBA00023309"/>
    </source>
</evidence>
<evidence type="ECO:0000256" key="19">
    <source>
        <dbReference type="PIRNR" id="PIRNR003407"/>
    </source>
</evidence>
<keyword evidence="5 18" id="KW-1090">Inhibition of host innate immune response by virus</keyword>
<keyword evidence="13 18" id="KW-0804">Transcription</keyword>